<feature type="compositionally biased region" description="Low complexity" evidence="1">
    <location>
        <begin position="182"/>
        <end position="195"/>
    </location>
</feature>
<gene>
    <name evidence="2" type="ORF">CK620_02590</name>
</gene>
<feature type="region of interest" description="Disordered" evidence="1">
    <location>
        <begin position="514"/>
        <end position="547"/>
    </location>
</feature>
<dbReference type="EMBL" id="NSJF01000001">
    <property type="protein sequence ID" value="PAT36123.1"/>
    <property type="molecule type" value="Genomic_DNA"/>
</dbReference>
<feature type="compositionally biased region" description="Low complexity" evidence="1">
    <location>
        <begin position="132"/>
        <end position="143"/>
    </location>
</feature>
<dbReference type="Proteomes" id="UP000217999">
    <property type="component" value="Unassembled WGS sequence"/>
</dbReference>
<feature type="region of interest" description="Disordered" evidence="1">
    <location>
        <begin position="132"/>
        <end position="206"/>
    </location>
</feature>
<accession>A0A2A2AEA8</accession>
<organism evidence="2 3">
    <name type="scientific">Vandammella animalimorsus</name>
    <dbReference type="NCBI Taxonomy" id="2029117"/>
    <lineage>
        <taxon>Bacteria</taxon>
        <taxon>Pseudomonadati</taxon>
        <taxon>Pseudomonadota</taxon>
        <taxon>Betaproteobacteria</taxon>
        <taxon>Burkholderiales</taxon>
        <taxon>Comamonadaceae</taxon>
        <taxon>Vandammella</taxon>
    </lineage>
</organism>
<feature type="compositionally biased region" description="Low complexity" evidence="1">
    <location>
        <begin position="271"/>
        <end position="292"/>
    </location>
</feature>
<feature type="region of interest" description="Disordered" evidence="1">
    <location>
        <begin position="223"/>
        <end position="301"/>
    </location>
</feature>
<evidence type="ECO:0000313" key="2">
    <source>
        <dbReference type="EMBL" id="PAT36123.1"/>
    </source>
</evidence>
<feature type="compositionally biased region" description="Pro residues" evidence="1">
    <location>
        <begin position="196"/>
        <end position="206"/>
    </location>
</feature>
<dbReference type="AlphaFoldDB" id="A0A2A2AEA8"/>
<protein>
    <submittedName>
        <fullName evidence="2">Uncharacterized protein</fullName>
    </submittedName>
</protein>
<reference evidence="2 3" key="1">
    <citation type="submission" date="2017-08" db="EMBL/GenBank/DDBJ databases">
        <title>WGS of Clinical strains of the CDC Group NO-1 linked to zoonotic infections in humans.</title>
        <authorList>
            <person name="Bernier A.-M."/>
            <person name="Bernard K."/>
        </authorList>
    </citation>
    <scope>NUCLEOTIDE SEQUENCE [LARGE SCALE GENOMIC DNA]</scope>
    <source>
        <strain evidence="2 3">NML03-0146</strain>
    </source>
</reference>
<proteinExistence type="predicted"/>
<dbReference type="RefSeq" id="WP_095548949.1">
    <property type="nucleotide sequence ID" value="NZ_NSJF01000001.1"/>
</dbReference>
<evidence type="ECO:0000256" key="1">
    <source>
        <dbReference type="SAM" id="MobiDB-lite"/>
    </source>
</evidence>
<feature type="compositionally biased region" description="Basic and acidic residues" evidence="1">
    <location>
        <begin position="170"/>
        <end position="181"/>
    </location>
</feature>
<feature type="compositionally biased region" description="Low complexity" evidence="1">
    <location>
        <begin position="153"/>
        <end position="169"/>
    </location>
</feature>
<feature type="compositionally biased region" description="Pro residues" evidence="1">
    <location>
        <begin position="237"/>
        <end position="263"/>
    </location>
</feature>
<name>A0A2A2AEA8_9BURK</name>
<comment type="caution">
    <text evidence="2">The sequence shown here is derived from an EMBL/GenBank/DDBJ whole genome shotgun (WGS) entry which is preliminary data.</text>
</comment>
<evidence type="ECO:0000313" key="3">
    <source>
        <dbReference type="Proteomes" id="UP000217999"/>
    </source>
</evidence>
<sequence>MNDNWVLLAGLTDHEAAAIEIMINMTWRDQRCITLRRDLSLSIPEQTAQAKACRYCVIDLFSLGLRKHSPDNEVLLLQFLAGRSAVLLMRGSGSGWFDALLPLQPGQHITCLSMPYSSIALRDALQKIKNANAADAQRTPAAAQPSARQPVHAAASAPSASSAGATQPRVTDDAAADRPRAEAMPSRSAPSRSAPSPAPAPATAPAPMPAWRRALQLAERLHAERSARQPAAAQQPPASPPAPSTRPTPNPPREPVAPTPPQPVANRPANRPASHPARSAQAPARSIAAAPPDQTGAAKSLSVAPPAVPLSAQAMGLRTGAWAQLLRTLPALKGVALADFIGQTLQDTLGEGLQLWRIGPVVCLVHVRQGWMATTAPAATLQKMVHTPGLLQRVQRQSLPADELPSAVQQFFGQSFERMQRPLDVLAWDLLSESLDGLTLQAQDDFTLQLRSFPNFPHLTRSDPLDVQLAAICARIPQSVNDLLRAFPRHEQAVLRFITLSVACGLAVVLDTPAHQHKDTPSPDQAATAKPTPAAAPPAAAPAPASGAAKARRGFFKSLLDKLF</sequence>